<dbReference type="AlphaFoldDB" id="A0A9P9Z0F9"/>
<dbReference type="GO" id="GO:0003990">
    <property type="term" value="F:acetylcholinesterase activity"/>
    <property type="evidence" value="ECO:0007669"/>
    <property type="project" value="UniProtKB-EC"/>
</dbReference>
<feature type="compositionally biased region" description="Basic and acidic residues" evidence="13">
    <location>
        <begin position="17"/>
        <end position="29"/>
    </location>
</feature>
<evidence type="ECO:0000256" key="6">
    <source>
        <dbReference type="ARBA" id="ARBA00022867"/>
    </source>
</evidence>
<comment type="subcellular location">
    <subcellularLocation>
        <location evidence="10">Synapse</location>
    </subcellularLocation>
</comment>
<evidence type="ECO:0000256" key="3">
    <source>
        <dbReference type="ARBA" id="ARBA00020419"/>
    </source>
</evidence>
<dbReference type="GO" id="GO:0045202">
    <property type="term" value="C:synapse"/>
    <property type="evidence" value="ECO:0007669"/>
    <property type="project" value="UniProtKB-SubCell"/>
</dbReference>
<keyword evidence="6" id="KW-0531">Neurotransmitter degradation</keyword>
<evidence type="ECO:0000256" key="4">
    <source>
        <dbReference type="ARBA" id="ARBA00022487"/>
    </source>
</evidence>
<evidence type="ECO:0000256" key="10">
    <source>
        <dbReference type="ARBA" id="ARBA00034103"/>
    </source>
</evidence>
<sequence length="858" mass="94931">MRIRCSTPTEEAEAQDIDTKGRGKGQERGRKNVLEENDVFLLIFSVWVWERKGNRKGTAAWDDDGHDDMAVVISSSSNTAGAEEQKPSSRSGRCKSATAAQETELKPQPEHVHKQIQIRAKFPVPSCQIPDSKAAAAGECVVQHTGGSFKWQLWQQQQRRTLPDNKLWMRLAAPGRHPESARNTSSEPRHRLSPPPSPPIAALRIRVMASVRQSSLLPMSLPLPLPLSLPFPLVLVLSLHLSGVCGVIDRLVVQTSSGPVRGRSVTVQGREVHVYTGIPYAKPPVEDLRFRKPVPAEPWHGVLDATRLSATCVQERYEYFPGFSGEEIWNPNTNVSEDCLYINVWAPAKARLRHGRGANGGEHANGKQADTDHLIHNGNPQNTTNGLPILIWIYGGGFMTGSATLDIYNADIMAAVGNVIVASFQYRVGAFGFLHLAPEMPSDFAEEAPGNVGLWDQALAIRWLKDNAHAFGGNPEWMTLFGESAGSSSVNAQLMSPVTRGLVKRGMMQSGTMNAPWSHMTSEKAVEIGKALINDCNCNASMLKTNPAHVMSCMRSVDAKTISVQQWNSYSGILSFPSAPTIDGAFLPADPMTLMKTADLKDYDILMGNVRDEGTYFLLYDFIDYFDKDDATALPRDKYLEIMNNIFGKATQAEREAIIFQYTSWEGNPGYQNQQQIGRAVGDHFFTCPTNDYAQALAERGASVHYYYFTHRTSTSLWGEWMGVLHGDEIEYFFGQPLNNSLQYRPVERELGKRMLSAVIEFAKTGNPAQDGEEWPNFSKEDPVYYIFSTDDKIEKLARGPLAARCSFWNDYLPKVRSWAGTGCDGDSGSASITPRLQLLGIAALIYICAALRTKGVF</sequence>
<dbReference type="InterPro" id="IPR019826">
    <property type="entry name" value="Carboxylesterase_B_AS"/>
</dbReference>
<dbReference type="PROSITE" id="PS00941">
    <property type="entry name" value="CARBOXYLESTERASE_B_2"/>
    <property type="match status" value="1"/>
</dbReference>
<dbReference type="EC" id="3.1.1.7" evidence="2"/>
<evidence type="ECO:0000259" key="14">
    <source>
        <dbReference type="Pfam" id="PF00135"/>
    </source>
</evidence>
<dbReference type="InterPro" id="IPR029058">
    <property type="entry name" value="AB_hydrolase_fold"/>
</dbReference>
<name>A0A9P9Z0F9_9MUSC</name>
<dbReference type="Pfam" id="PF00135">
    <property type="entry name" value="COesterase"/>
    <property type="match status" value="1"/>
</dbReference>
<keyword evidence="4" id="KW-0719">Serine esterase</keyword>
<evidence type="ECO:0000256" key="5">
    <source>
        <dbReference type="ARBA" id="ARBA00022801"/>
    </source>
</evidence>
<evidence type="ECO:0000256" key="1">
    <source>
        <dbReference type="ARBA" id="ARBA00005964"/>
    </source>
</evidence>
<evidence type="ECO:0000256" key="8">
    <source>
        <dbReference type="ARBA" id="ARBA00023157"/>
    </source>
</evidence>
<feature type="active site" description="Charge relay system" evidence="12">
    <location>
        <position position="726"/>
    </location>
</feature>
<dbReference type="InterPro" id="IPR050654">
    <property type="entry name" value="AChE-related_enzymes"/>
</dbReference>
<accession>A0A9P9Z0F9</accession>
<feature type="region of interest" description="Disordered" evidence="13">
    <location>
        <begin position="77"/>
        <end position="112"/>
    </location>
</feature>
<dbReference type="PRINTS" id="PR00880">
    <property type="entry name" value="ACHEINSECT"/>
</dbReference>
<comment type="similarity">
    <text evidence="1">Belongs to the type-B carboxylesterase/lipase family.</text>
</comment>
<dbReference type="GO" id="GO:0005886">
    <property type="term" value="C:plasma membrane"/>
    <property type="evidence" value="ECO:0007669"/>
    <property type="project" value="TreeGrafter"/>
</dbReference>
<feature type="region of interest" description="Disordered" evidence="13">
    <location>
        <begin position="1"/>
        <end position="29"/>
    </location>
</feature>
<dbReference type="InterPro" id="IPR000997">
    <property type="entry name" value="Cholinesterase"/>
</dbReference>
<dbReference type="InterPro" id="IPR001445">
    <property type="entry name" value="Acylcholinesterase_insect"/>
</dbReference>
<keyword evidence="5" id="KW-0378">Hydrolase</keyword>
<evidence type="ECO:0000256" key="7">
    <source>
        <dbReference type="ARBA" id="ARBA00023018"/>
    </source>
</evidence>
<keyword evidence="8" id="KW-1015">Disulfide bond</keyword>
<feature type="domain" description="Carboxylesterase type B" evidence="14">
    <location>
        <begin position="251"/>
        <end position="809"/>
    </location>
</feature>
<evidence type="ECO:0000256" key="12">
    <source>
        <dbReference type="PIRSR" id="PIRSR600997-1"/>
    </source>
</evidence>
<feature type="compositionally biased region" description="Basic and acidic residues" evidence="13">
    <location>
        <begin position="103"/>
        <end position="112"/>
    </location>
</feature>
<dbReference type="Proteomes" id="UP001059596">
    <property type="component" value="Chromosome 3R"/>
</dbReference>
<dbReference type="GO" id="GO:0001507">
    <property type="term" value="P:acetylcholine catabolic process in synaptic cleft"/>
    <property type="evidence" value="ECO:0007669"/>
    <property type="project" value="InterPro"/>
</dbReference>
<evidence type="ECO:0000313" key="15">
    <source>
        <dbReference type="EMBL" id="KAI8046496.1"/>
    </source>
</evidence>
<protein>
    <recommendedName>
        <fullName evidence="3">Acetylcholinesterase</fullName>
        <ecNumber evidence="2">3.1.1.7</ecNumber>
    </recommendedName>
</protein>
<dbReference type="PANTHER" id="PTHR43918">
    <property type="entry name" value="ACETYLCHOLINESTERASE"/>
    <property type="match status" value="1"/>
</dbReference>
<dbReference type="GO" id="GO:0005615">
    <property type="term" value="C:extracellular space"/>
    <property type="evidence" value="ECO:0007669"/>
    <property type="project" value="TreeGrafter"/>
</dbReference>
<comment type="caution">
    <text evidence="15">The sequence shown here is derived from an EMBL/GenBank/DDBJ whole genome shotgun (WGS) entry which is preliminary data.</text>
</comment>
<evidence type="ECO:0000256" key="2">
    <source>
        <dbReference type="ARBA" id="ARBA00013276"/>
    </source>
</evidence>
<feature type="active site" description="Acyl-ester intermediate" evidence="12">
    <location>
        <position position="484"/>
    </location>
</feature>
<proteinExistence type="inferred from homology"/>
<dbReference type="SUPFAM" id="SSF53474">
    <property type="entry name" value="alpha/beta-Hydrolases"/>
    <property type="match status" value="1"/>
</dbReference>
<dbReference type="EMBL" id="JAMKOV010000001">
    <property type="protein sequence ID" value="KAI8046496.1"/>
    <property type="molecule type" value="Genomic_DNA"/>
</dbReference>
<dbReference type="InterPro" id="IPR002018">
    <property type="entry name" value="CarbesteraseB"/>
</dbReference>
<evidence type="ECO:0000256" key="9">
    <source>
        <dbReference type="ARBA" id="ARBA00023180"/>
    </source>
</evidence>
<evidence type="ECO:0000256" key="11">
    <source>
        <dbReference type="ARBA" id="ARBA00048484"/>
    </source>
</evidence>
<gene>
    <name evidence="15" type="ORF">M5D96_002706</name>
</gene>
<keyword evidence="16" id="KW-1185">Reference proteome</keyword>
<reference evidence="15" key="1">
    <citation type="journal article" date="2023" name="Genome Biol. Evol.">
        <title>Long-read-based Genome Assembly of Drosophila gunungcola Reveals Fewer Chemosensory Genes in Flower-breeding Species.</title>
        <authorList>
            <person name="Negi A."/>
            <person name="Liao B.Y."/>
            <person name="Yeh S.D."/>
        </authorList>
    </citation>
    <scope>NUCLEOTIDE SEQUENCE</scope>
    <source>
        <strain evidence="15">Sukarami</strain>
    </source>
</reference>
<evidence type="ECO:0000313" key="16">
    <source>
        <dbReference type="Proteomes" id="UP001059596"/>
    </source>
</evidence>
<feature type="region of interest" description="Disordered" evidence="13">
    <location>
        <begin position="174"/>
        <end position="198"/>
    </location>
</feature>
<dbReference type="GO" id="GO:0043083">
    <property type="term" value="C:synaptic cleft"/>
    <property type="evidence" value="ECO:0007669"/>
    <property type="project" value="GOC"/>
</dbReference>
<comment type="catalytic activity">
    <reaction evidence="11">
        <text>acetylcholine + H2O = choline + acetate + H(+)</text>
        <dbReference type="Rhea" id="RHEA:17561"/>
        <dbReference type="ChEBI" id="CHEBI:15354"/>
        <dbReference type="ChEBI" id="CHEBI:15355"/>
        <dbReference type="ChEBI" id="CHEBI:15377"/>
        <dbReference type="ChEBI" id="CHEBI:15378"/>
        <dbReference type="ChEBI" id="CHEBI:30089"/>
        <dbReference type="EC" id="3.1.1.7"/>
    </reaction>
</comment>
<dbReference type="PANTHER" id="PTHR43918:SF13">
    <property type="entry name" value="ACETYLCHOLINESTERASE"/>
    <property type="match status" value="1"/>
</dbReference>
<dbReference type="GO" id="GO:0019695">
    <property type="term" value="P:choline metabolic process"/>
    <property type="evidence" value="ECO:0007669"/>
    <property type="project" value="TreeGrafter"/>
</dbReference>
<keyword evidence="9" id="KW-0325">Glycoprotein</keyword>
<dbReference type="InterPro" id="IPR019819">
    <property type="entry name" value="Carboxylesterase_B_CS"/>
</dbReference>
<organism evidence="15 16">
    <name type="scientific">Drosophila gunungcola</name>
    <name type="common">fruit fly</name>
    <dbReference type="NCBI Taxonomy" id="103775"/>
    <lineage>
        <taxon>Eukaryota</taxon>
        <taxon>Metazoa</taxon>
        <taxon>Ecdysozoa</taxon>
        <taxon>Arthropoda</taxon>
        <taxon>Hexapoda</taxon>
        <taxon>Insecta</taxon>
        <taxon>Pterygota</taxon>
        <taxon>Neoptera</taxon>
        <taxon>Endopterygota</taxon>
        <taxon>Diptera</taxon>
        <taxon>Brachycera</taxon>
        <taxon>Muscomorpha</taxon>
        <taxon>Ephydroidea</taxon>
        <taxon>Drosophilidae</taxon>
        <taxon>Drosophila</taxon>
        <taxon>Sophophora</taxon>
    </lineage>
</organism>
<evidence type="ECO:0000256" key="13">
    <source>
        <dbReference type="SAM" id="MobiDB-lite"/>
    </source>
</evidence>
<keyword evidence="7" id="KW-0770">Synapse</keyword>
<dbReference type="FunFam" id="3.40.50.1820:FF:000029">
    <property type="entry name" value="Acetylcholinesterase"/>
    <property type="match status" value="1"/>
</dbReference>
<feature type="active site" description="Charge relay system" evidence="12">
    <location>
        <position position="613"/>
    </location>
</feature>
<dbReference type="PROSITE" id="PS00122">
    <property type="entry name" value="CARBOXYLESTERASE_B_1"/>
    <property type="match status" value="1"/>
</dbReference>
<dbReference type="PRINTS" id="PR00878">
    <property type="entry name" value="CHOLNESTRASE"/>
</dbReference>
<dbReference type="Gene3D" id="3.40.50.1820">
    <property type="entry name" value="alpha/beta hydrolase"/>
    <property type="match status" value="1"/>
</dbReference>